<dbReference type="Proteomes" id="UP001596047">
    <property type="component" value="Unassembled WGS sequence"/>
</dbReference>
<sequence>MAFNLEAIISVVDRSSAKLGRIARSMDITGRSVSALGGTVSMLNAGLAAVGGTYAAVVKPLQLASDAEQASIAFETMLGSATKAQKFLTELTDYANSTPFELPELRDSSKRLLAFGFAADKILPILTGVGNAAAGLGLGGEGVDRITMALGQMRAKSKVSGEEMMQLTEAGIPAWEILAKKMNVSTAEVMKMSEKGLIPANAAINALIEGMNEKFPDMMQKQSKSLAGLYSTMKDTFNSKILTKWGQGLATALKPRFDRLVTWIDNNKATIDQWGASLKYAANEGMDAVIRKFESGFSYIKTHFLDNPAFQKLKTFESKINFIFNDVMKTFNTWWAAEGKSKLESIASVATKTLVDAISTKSDDFAAAGLKIGAAIGSGMWTGISDSKAGKLMRKISPDWAENLMSGNTNIGDAAVDYLVPDWTPFIGDAGKPKNKHAGGLSSVPYNGYAAELHKGERVLTKAEADGYSGRSSNGVTVNVYGGMQVRQESDIAAVAKQLAHLITANEGARSVG</sequence>
<gene>
    <name evidence="2" type="ORF">ACFPYJ_17670</name>
</gene>
<comment type="caution">
    <text evidence="2">The sequence shown here is derived from an EMBL/GenBank/DDBJ whole genome shotgun (WGS) entry which is preliminary data.</text>
</comment>
<evidence type="ECO:0000313" key="2">
    <source>
        <dbReference type="EMBL" id="MFC5650908.1"/>
    </source>
</evidence>
<dbReference type="RefSeq" id="WP_379189492.1">
    <property type="nucleotide sequence ID" value="NZ_JBHSOW010000063.1"/>
</dbReference>
<dbReference type="Pfam" id="PF20155">
    <property type="entry name" value="TMP_3"/>
    <property type="match status" value="1"/>
</dbReference>
<dbReference type="InterPro" id="IPR013491">
    <property type="entry name" value="Tape_meas_N"/>
</dbReference>
<keyword evidence="3" id="KW-1185">Reference proteome</keyword>
<dbReference type="PANTHER" id="PTHR38812">
    <property type="entry name" value="MU-LIKE PROPHAGE FLUMU PROTEIN GP42"/>
    <property type="match status" value="1"/>
</dbReference>
<feature type="domain" description="Tape measure protein N-terminal" evidence="1">
    <location>
        <begin position="61"/>
        <end position="237"/>
    </location>
</feature>
<reference evidence="3" key="1">
    <citation type="journal article" date="2019" name="Int. J. Syst. Evol. Microbiol.">
        <title>The Global Catalogue of Microorganisms (GCM) 10K type strain sequencing project: providing services to taxonomists for standard genome sequencing and annotation.</title>
        <authorList>
            <consortium name="The Broad Institute Genomics Platform"/>
            <consortium name="The Broad Institute Genome Sequencing Center for Infectious Disease"/>
            <person name="Wu L."/>
            <person name="Ma J."/>
        </authorList>
    </citation>
    <scope>NUCLEOTIDE SEQUENCE [LARGE SCALE GENOMIC DNA]</scope>
    <source>
        <strain evidence="3">CGMCC 1.3240</strain>
    </source>
</reference>
<dbReference type="EMBL" id="JBHSOW010000063">
    <property type="protein sequence ID" value="MFC5650908.1"/>
    <property type="molecule type" value="Genomic_DNA"/>
</dbReference>
<evidence type="ECO:0000313" key="3">
    <source>
        <dbReference type="Proteomes" id="UP001596047"/>
    </source>
</evidence>
<name>A0ABW0VYE3_9BACL</name>
<dbReference type="NCBIfam" id="TIGR02675">
    <property type="entry name" value="tape_meas_nterm"/>
    <property type="match status" value="1"/>
</dbReference>
<organism evidence="2 3">
    <name type="scientific">Paenibacillus solisilvae</name>
    <dbReference type="NCBI Taxonomy" id="2486751"/>
    <lineage>
        <taxon>Bacteria</taxon>
        <taxon>Bacillati</taxon>
        <taxon>Bacillota</taxon>
        <taxon>Bacilli</taxon>
        <taxon>Bacillales</taxon>
        <taxon>Paenibacillaceae</taxon>
        <taxon>Paenibacillus</taxon>
    </lineage>
</organism>
<dbReference type="PANTHER" id="PTHR38812:SF2">
    <property type="entry name" value="MU-LIKE PROPHAGE FLUMU PROTEIN GP42"/>
    <property type="match status" value="1"/>
</dbReference>
<proteinExistence type="predicted"/>
<accession>A0ABW0VYE3</accession>
<evidence type="ECO:0000259" key="1">
    <source>
        <dbReference type="Pfam" id="PF20155"/>
    </source>
</evidence>
<dbReference type="InterPro" id="IPR053058">
    <property type="entry name" value="Mulikevirus_tape_measure"/>
</dbReference>
<protein>
    <submittedName>
        <fullName evidence="2">Tape measure protein</fullName>
    </submittedName>
</protein>